<dbReference type="Proteomes" id="UP000242763">
    <property type="component" value="Unassembled WGS sequence"/>
</dbReference>
<accession>A0A1I3M4A6</accession>
<dbReference type="InterPro" id="IPR001328">
    <property type="entry name" value="Pept_tRNA_hydro"/>
</dbReference>
<evidence type="ECO:0000256" key="8">
    <source>
        <dbReference type="RuleBase" id="RU000673"/>
    </source>
</evidence>
<dbReference type="SUPFAM" id="SSF53178">
    <property type="entry name" value="Peptidyl-tRNA hydrolase-like"/>
    <property type="match status" value="1"/>
</dbReference>
<evidence type="ECO:0000256" key="2">
    <source>
        <dbReference type="ARBA" id="ARBA00022555"/>
    </source>
</evidence>
<feature type="binding site" evidence="7">
    <location>
        <position position="64"/>
    </location>
    <ligand>
        <name>tRNA</name>
        <dbReference type="ChEBI" id="CHEBI:17843"/>
    </ligand>
</feature>
<dbReference type="Pfam" id="PF01195">
    <property type="entry name" value="Pept_tRNA_hydro"/>
    <property type="match status" value="1"/>
</dbReference>
<dbReference type="PANTHER" id="PTHR17224:SF1">
    <property type="entry name" value="PEPTIDYL-TRNA HYDROLASE"/>
    <property type="match status" value="1"/>
</dbReference>
<sequence length="238" mass="25867">MLLLVGLGNPGPKYENNRHNVGFLAVDAIARRRSFSPWSKKFQGLIAEGRLNDEKVLLLKPQTFMNLSGQSVGEAMRFHKIPASDVVVLYDELDLAPGKVRVKVGGSAGGHNGIRSMDAHCGKDYRRVRIGIGHPGVKEMVMPHVLGDFSKADQVWLDPLLDSIASDADYLVRGDDNGFMNKVTLAVRGTEPEAPAPKKSAPKAQSHIRQARPQAPAIKAPESGPMADMLRKLFGNKG</sequence>
<dbReference type="GO" id="GO:0000049">
    <property type="term" value="F:tRNA binding"/>
    <property type="evidence" value="ECO:0007669"/>
    <property type="project" value="UniProtKB-UniRule"/>
</dbReference>
<gene>
    <name evidence="7" type="primary">pth</name>
    <name evidence="11" type="ORF">SAMN03080618_01660</name>
</gene>
<comment type="subunit">
    <text evidence="7">Monomer.</text>
</comment>
<evidence type="ECO:0000256" key="3">
    <source>
        <dbReference type="ARBA" id="ARBA00022801"/>
    </source>
</evidence>
<dbReference type="FunFam" id="3.40.50.1470:FF:000001">
    <property type="entry name" value="Peptidyl-tRNA hydrolase"/>
    <property type="match status" value="1"/>
</dbReference>
<dbReference type="GO" id="GO:0006515">
    <property type="term" value="P:protein quality control for misfolded or incompletely synthesized proteins"/>
    <property type="evidence" value="ECO:0007669"/>
    <property type="project" value="UniProtKB-UniRule"/>
</dbReference>
<dbReference type="PROSITE" id="PS01196">
    <property type="entry name" value="PEPT_TRNA_HYDROL_2"/>
    <property type="match status" value="1"/>
</dbReference>
<evidence type="ECO:0000256" key="4">
    <source>
        <dbReference type="ARBA" id="ARBA00022884"/>
    </source>
</evidence>
<dbReference type="EC" id="3.1.1.29" evidence="1 7"/>
<comment type="catalytic activity">
    <reaction evidence="7 8">
        <text>an N-acyl-L-alpha-aminoacyl-tRNA + H2O = an N-acyl-L-amino acid + a tRNA + H(+)</text>
        <dbReference type="Rhea" id="RHEA:54448"/>
        <dbReference type="Rhea" id="RHEA-COMP:10123"/>
        <dbReference type="Rhea" id="RHEA-COMP:13883"/>
        <dbReference type="ChEBI" id="CHEBI:15377"/>
        <dbReference type="ChEBI" id="CHEBI:15378"/>
        <dbReference type="ChEBI" id="CHEBI:59874"/>
        <dbReference type="ChEBI" id="CHEBI:78442"/>
        <dbReference type="ChEBI" id="CHEBI:138191"/>
        <dbReference type="EC" id="3.1.1.29"/>
    </reaction>
</comment>
<comment type="function">
    <text evidence="7">Hydrolyzes ribosome-free peptidyl-tRNAs (with 1 or more amino acids incorporated), which drop off the ribosome during protein synthesis, or as a result of ribosome stalling.</text>
</comment>
<feature type="binding site" evidence="7">
    <location>
        <position position="66"/>
    </location>
    <ligand>
        <name>tRNA</name>
        <dbReference type="ChEBI" id="CHEBI:17843"/>
    </ligand>
</feature>
<keyword evidence="3 7" id="KW-0378">Hydrolase</keyword>
<dbReference type="PANTHER" id="PTHR17224">
    <property type="entry name" value="PEPTIDYL-TRNA HYDROLASE"/>
    <property type="match status" value="1"/>
</dbReference>
<evidence type="ECO:0000256" key="7">
    <source>
        <dbReference type="HAMAP-Rule" id="MF_00083"/>
    </source>
</evidence>
<feature type="region of interest" description="Disordered" evidence="10">
    <location>
        <begin position="190"/>
        <end position="226"/>
    </location>
</feature>
<feature type="binding site" evidence="7">
    <location>
        <position position="14"/>
    </location>
    <ligand>
        <name>tRNA</name>
        <dbReference type="ChEBI" id="CHEBI:17843"/>
    </ligand>
</feature>
<evidence type="ECO:0000256" key="9">
    <source>
        <dbReference type="RuleBase" id="RU004320"/>
    </source>
</evidence>
<comment type="subcellular location">
    <subcellularLocation>
        <location evidence="7">Cytoplasm</location>
    </subcellularLocation>
</comment>
<proteinExistence type="inferred from homology"/>
<comment type="similarity">
    <text evidence="5 7 9">Belongs to the PTH family.</text>
</comment>
<dbReference type="CDD" id="cd00462">
    <property type="entry name" value="PTH"/>
    <property type="match status" value="1"/>
</dbReference>
<keyword evidence="12" id="KW-1185">Reference proteome</keyword>
<dbReference type="AlphaFoldDB" id="A0A1I3M4A6"/>
<keyword evidence="2 7" id="KW-0820">tRNA-binding</keyword>
<keyword evidence="4 7" id="KW-0694">RNA-binding</keyword>
<keyword evidence="7" id="KW-0963">Cytoplasm</keyword>
<evidence type="ECO:0000256" key="1">
    <source>
        <dbReference type="ARBA" id="ARBA00013260"/>
    </source>
</evidence>
<dbReference type="InterPro" id="IPR036416">
    <property type="entry name" value="Pept_tRNA_hydro_sf"/>
</dbReference>
<evidence type="ECO:0000313" key="11">
    <source>
        <dbReference type="EMBL" id="SFI91757.1"/>
    </source>
</evidence>
<feature type="active site" description="Proton acceptor" evidence="7">
    <location>
        <position position="19"/>
    </location>
</feature>
<dbReference type="Gene3D" id="3.40.50.1470">
    <property type="entry name" value="Peptidyl-tRNA hydrolase"/>
    <property type="match status" value="1"/>
</dbReference>
<dbReference type="PROSITE" id="PS01195">
    <property type="entry name" value="PEPT_TRNA_HYDROL_1"/>
    <property type="match status" value="1"/>
</dbReference>
<dbReference type="InterPro" id="IPR018171">
    <property type="entry name" value="Pept_tRNA_hydro_CS"/>
</dbReference>
<dbReference type="HAMAP" id="MF_00083">
    <property type="entry name" value="Pept_tRNA_hydro_bact"/>
    <property type="match status" value="1"/>
</dbReference>
<reference evidence="12" key="1">
    <citation type="submission" date="2016-10" db="EMBL/GenBank/DDBJ databases">
        <authorList>
            <person name="Varghese N."/>
            <person name="Submissions S."/>
        </authorList>
    </citation>
    <scope>NUCLEOTIDE SEQUENCE [LARGE SCALE GENOMIC DNA]</scope>
    <source>
        <strain evidence="12">DSM 21857</strain>
    </source>
</reference>
<name>A0A1I3M4A6_9HYPH</name>
<evidence type="ECO:0000256" key="6">
    <source>
        <dbReference type="ARBA" id="ARBA00050038"/>
    </source>
</evidence>
<feature type="binding site" evidence="7">
    <location>
        <position position="112"/>
    </location>
    <ligand>
        <name>tRNA</name>
        <dbReference type="ChEBI" id="CHEBI:17843"/>
    </ligand>
</feature>
<organism evidence="11 12">
    <name type="scientific">Aquamicrobium aerolatum DSM 21857</name>
    <dbReference type="NCBI Taxonomy" id="1121003"/>
    <lineage>
        <taxon>Bacteria</taxon>
        <taxon>Pseudomonadati</taxon>
        <taxon>Pseudomonadota</taxon>
        <taxon>Alphaproteobacteria</taxon>
        <taxon>Hyphomicrobiales</taxon>
        <taxon>Phyllobacteriaceae</taxon>
        <taxon>Aerobium</taxon>
    </lineage>
</organism>
<dbReference type="NCBIfam" id="TIGR00447">
    <property type="entry name" value="pth"/>
    <property type="match status" value="1"/>
</dbReference>
<evidence type="ECO:0000256" key="10">
    <source>
        <dbReference type="SAM" id="MobiDB-lite"/>
    </source>
</evidence>
<protein>
    <recommendedName>
        <fullName evidence="6 7">Peptidyl-tRNA hydrolase</fullName>
        <shortName evidence="7">Pth</shortName>
        <ecNumber evidence="1 7">3.1.1.29</ecNumber>
    </recommendedName>
</protein>
<dbReference type="EMBL" id="FORF01000008">
    <property type="protein sequence ID" value="SFI91757.1"/>
    <property type="molecule type" value="Genomic_DNA"/>
</dbReference>
<dbReference type="GO" id="GO:0004045">
    <property type="term" value="F:peptidyl-tRNA hydrolase activity"/>
    <property type="evidence" value="ECO:0007669"/>
    <property type="project" value="UniProtKB-UniRule"/>
</dbReference>
<feature type="site" description="Stabilizes the basic form of H active site to accept a proton" evidence="7">
    <location>
        <position position="91"/>
    </location>
</feature>
<feature type="site" description="Discriminates between blocked and unblocked aminoacyl-tRNA" evidence="7">
    <location>
        <position position="9"/>
    </location>
</feature>
<dbReference type="STRING" id="1121003.SAMN03080618_01660"/>
<dbReference type="OrthoDB" id="9800507at2"/>
<dbReference type="RefSeq" id="WP_091520872.1">
    <property type="nucleotide sequence ID" value="NZ_FORF01000008.1"/>
</dbReference>
<evidence type="ECO:0000256" key="5">
    <source>
        <dbReference type="ARBA" id="ARBA00038063"/>
    </source>
</evidence>
<dbReference type="GO" id="GO:0072344">
    <property type="term" value="P:rescue of stalled ribosome"/>
    <property type="evidence" value="ECO:0007669"/>
    <property type="project" value="UniProtKB-UniRule"/>
</dbReference>
<evidence type="ECO:0000313" key="12">
    <source>
        <dbReference type="Proteomes" id="UP000242763"/>
    </source>
</evidence>
<comment type="function">
    <text evidence="7">Catalyzes the release of premature peptidyl moieties from peptidyl-tRNA molecules trapped in stalled 50S ribosomal subunits, and thus maintains levels of free tRNAs and 50S ribosomes.</text>
</comment>
<dbReference type="GO" id="GO:0005737">
    <property type="term" value="C:cytoplasm"/>
    <property type="evidence" value="ECO:0007669"/>
    <property type="project" value="UniProtKB-SubCell"/>
</dbReference>